<dbReference type="InterPro" id="IPR000337">
    <property type="entry name" value="GPCR_3"/>
</dbReference>
<evidence type="ECO:0000256" key="5">
    <source>
        <dbReference type="ARBA" id="ARBA00023170"/>
    </source>
</evidence>
<evidence type="ECO:0000256" key="8">
    <source>
        <dbReference type="SAM" id="Phobius"/>
    </source>
</evidence>
<feature type="compositionally biased region" description="Polar residues" evidence="7">
    <location>
        <begin position="978"/>
        <end position="988"/>
    </location>
</feature>
<dbReference type="PROSITE" id="PS50259">
    <property type="entry name" value="G_PROTEIN_RECEP_F3_4"/>
    <property type="match status" value="1"/>
</dbReference>
<feature type="region of interest" description="Disordered" evidence="7">
    <location>
        <begin position="944"/>
        <end position="988"/>
    </location>
</feature>
<dbReference type="InterPro" id="IPR050726">
    <property type="entry name" value="mGluR"/>
</dbReference>
<dbReference type="Proteomes" id="UP000735302">
    <property type="component" value="Unassembled WGS sequence"/>
</dbReference>
<evidence type="ECO:0000256" key="7">
    <source>
        <dbReference type="SAM" id="MobiDB-lite"/>
    </source>
</evidence>
<feature type="compositionally biased region" description="Low complexity" evidence="7">
    <location>
        <begin position="508"/>
        <end position="523"/>
    </location>
</feature>
<evidence type="ECO:0000256" key="3">
    <source>
        <dbReference type="ARBA" id="ARBA00022989"/>
    </source>
</evidence>
<feature type="transmembrane region" description="Helical" evidence="8">
    <location>
        <begin position="612"/>
        <end position="634"/>
    </location>
</feature>
<dbReference type="Pfam" id="PF01094">
    <property type="entry name" value="ANF_receptor"/>
    <property type="match status" value="1"/>
</dbReference>
<name>A0AAV3YXS3_9GAST</name>
<keyword evidence="5 11" id="KW-0675">Receptor</keyword>
<dbReference type="InterPro" id="IPR017978">
    <property type="entry name" value="GPCR_3_C"/>
</dbReference>
<keyword evidence="2 8" id="KW-0812">Transmembrane</keyword>
<dbReference type="InterPro" id="IPR001828">
    <property type="entry name" value="ANF_lig-bd_rcpt"/>
</dbReference>
<feature type="transmembrane region" description="Helical" evidence="8">
    <location>
        <begin position="820"/>
        <end position="842"/>
    </location>
</feature>
<feature type="transmembrane region" description="Helical" evidence="8">
    <location>
        <begin position="646"/>
        <end position="667"/>
    </location>
</feature>
<keyword evidence="4 8" id="KW-0472">Membrane</keyword>
<evidence type="ECO:0000256" key="9">
    <source>
        <dbReference type="SAM" id="SignalP"/>
    </source>
</evidence>
<evidence type="ECO:0000259" key="10">
    <source>
        <dbReference type="PROSITE" id="PS50259"/>
    </source>
</evidence>
<feature type="transmembrane region" description="Helical" evidence="8">
    <location>
        <begin position="757"/>
        <end position="776"/>
    </location>
</feature>
<keyword evidence="12" id="KW-1185">Reference proteome</keyword>
<keyword evidence="6" id="KW-0325">Glycoprotein</keyword>
<dbReference type="CDD" id="cd13953">
    <property type="entry name" value="7tm_classC_mGluR-like"/>
    <property type="match status" value="1"/>
</dbReference>
<feature type="region of interest" description="Disordered" evidence="7">
    <location>
        <begin position="505"/>
        <end position="531"/>
    </location>
</feature>
<dbReference type="PRINTS" id="PR00248">
    <property type="entry name" value="GPCRMGR"/>
</dbReference>
<reference evidence="11 12" key="1">
    <citation type="journal article" date="2021" name="Elife">
        <title>Chloroplast acquisition without the gene transfer in kleptoplastic sea slugs, Plakobranchus ocellatus.</title>
        <authorList>
            <person name="Maeda T."/>
            <person name="Takahashi S."/>
            <person name="Yoshida T."/>
            <person name="Shimamura S."/>
            <person name="Takaki Y."/>
            <person name="Nagai Y."/>
            <person name="Toyoda A."/>
            <person name="Suzuki Y."/>
            <person name="Arimoto A."/>
            <person name="Ishii H."/>
            <person name="Satoh N."/>
            <person name="Nishiyama T."/>
            <person name="Hasebe M."/>
            <person name="Maruyama T."/>
            <person name="Minagawa J."/>
            <person name="Obokata J."/>
            <person name="Shigenobu S."/>
        </authorList>
    </citation>
    <scope>NUCLEOTIDE SEQUENCE [LARGE SCALE GENOMIC DNA]</scope>
</reference>
<feature type="transmembrane region" description="Helical" evidence="8">
    <location>
        <begin position="573"/>
        <end position="600"/>
    </location>
</feature>
<dbReference type="GO" id="GO:0004930">
    <property type="term" value="F:G protein-coupled receptor activity"/>
    <property type="evidence" value="ECO:0007669"/>
    <property type="project" value="InterPro"/>
</dbReference>
<organism evidence="11 12">
    <name type="scientific">Plakobranchus ocellatus</name>
    <dbReference type="NCBI Taxonomy" id="259542"/>
    <lineage>
        <taxon>Eukaryota</taxon>
        <taxon>Metazoa</taxon>
        <taxon>Spiralia</taxon>
        <taxon>Lophotrochozoa</taxon>
        <taxon>Mollusca</taxon>
        <taxon>Gastropoda</taxon>
        <taxon>Heterobranchia</taxon>
        <taxon>Euthyneura</taxon>
        <taxon>Panpulmonata</taxon>
        <taxon>Sacoglossa</taxon>
        <taxon>Placobranchoidea</taxon>
        <taxon>Plakobranchidae</taxon>
        <taxon>Plakobranchus</taxon>
    </lineage>
</organism>
<feature type="transmembrane region" description="Helical" evidence="8">
    <location>
        <begin position="788"/>
        <end position="808"/>
    </location>
</feature>
<sequence length="988" mass="108296">MSVRAVRPLVLALVAAVLTRSAWGQGRVACPSLSSNECYYTGAATVPTNEPSPSRRFILGGFFHVHNRGANAYECSDEMSEEGIMNLQAFLWGIQNYGANLRNDGISIGAVAFDSCMRLEQNIEYMLSYAQCKLYLQGLPQTNLVAYVGPYTNGAAMAMAPLATDLSVPLLTPTANDPAIMYQDNEFLLKLSPSFSYDVGAVSSLLQALQVDFVILLYDSHDPFWVSAYNSLSQALHASSICVQYERAFVTSELSDIIRELDERQVVRNVVPLMSRDKLQQLLDAVRVTDTIAGNALRFYMTSDIGQDLAFMTSQSTKVNSSLIIERSSTNTRFDTDLNSFAQALQQSPDGQFAGVTIPWITDYYARYGKPVIDASTPSTMRYMLSRTLEAVDGVMRGMESAVADCGGQPRQICDKYRNQANKGQNLLDVFSNAVFGGVNTNGSPMMSAINYKVYHYFVDRAGPKFDMVATVSVNNAGAMSTSFETGQRDSLRASSDSRCPSIGECCAPPTTAPPTTTTPDPASQTMGPTTDPNQSKMVAVMYPRDQEITGAYMDADRDDDDYGVRFDLNHKWIIALGVLAGLGILCVVVFEIYILYKLLGTRLGNKWRTMWLGQLLLFGVLLCYLTLFAYLPIPTKATCGITRFGVGVSYAICFAVLLVKLMVILTSRSNSDILLPGDAESPNYLKGIYQFLMFIFAVGVQVVIDIQWLITVPPEAVPVISNNGDRVWVCNHYTWEAGKEMDHMSGWVRTNFENHLISLTYIMVMILITTILSLNAHGIITNHRESVFIGIAAGFSIPIWLAWGLVGGLNDDHDYAQEFGDACIAFGLFCTATLILFAMFLPKVRQLVNMGVEGIYLEDDRETYYAGSVIMAPPSYKSKGPNSVIYVNNQGMYSEPVVIGNGDPSKSSVATHLRHPGSTYSAPAVFAKKADSAYGGSRVLRVTDDLKGRHPQKSRTQSEVGYGNGARASSKRGTLPRSRSQTSLGAL</sequence>
<dbReference type="Gene3D" id="3.40.50.2300">
    <property type="match status" value="2"/>
</dbReference>
<comment type="caution">
    <text evidence="11">The sequence shown here is derived from an EMBL/GenBank/DDBJ whole genome shotgun (WGS) entry which is preliminary data.</text>
</comment>
<dbReference type="EMBL" id="BLXT01001797">
    <property type="protein sequence ID" value="GFN87796.1"/>
    <property type="molecule type" value="Genomic_DNA"/>
</dbReference>
<dbReference type="AlphaFoldDB" id="A0AAV3YXS3"/>
<feature type="signal peptide" evidence="9">
    <location>
        <begin position="1"/>
        <end position="24"/>
    </location>
</feature>
<accession>A0AAV3YXS3</accession>
<dbReference type="SUPFAM" id="SSF53822">
    <property type="entry name" value="Periplasmic binding protein-like I"/>
    <property type="match status" value="1"/>
</dbReference>
<dbReference type="InterPro" id="IPR028082">
    <property type="entry name" value="Peripla_BP_I"/>
</dbReference>
<keyword evidence="3 8" id="KW-1133">Transmembrane helix</keyword>
<feature type="transmembrane region" description="Helical" evidence="8">
    <location>
        <begin position="688"/>
        <end position="711"/>
    </location>
</feature>
<protein>
    <submittedName>
        <fullName evidence="11">Metabotropic glutamate receptor 2</fullName>
    </submittedName>
</protein>
<feature type="chain" id="PRO_5043730253" evidence="9">
    <location>
        <begin position="25"/>
        <end position="988"/>
    </location>
</feature>
<keyword evidence="9" id="KW-0732">Signal</keyword>
<evidence type="ECO:0000256" key="4">
    <source>
        <dbReference type="ARBA" id="ARBA00023136"/>
    </source>
</evidence>
<feature type="domain" description="G-protein coupled receptors family 3 profile" evidence="10">
    <location>
        <begin position="613"/>
        <end position="849"/>
    </location>
</feature>
<evidence type="ECO:0000256" key="1">
    <source>
        <dbReference type="ARBA" id="ARBA00004141"/>
    </source>
</evidence>
<evidence type="ECO:0000313" key="11">
    <source>
        <dbReference type="EMBL" id="GFN87796.1"/>
    </source>
</evidence>
<evidence type="ECO:0000256" key="2">
    <source>
        <dbReference type="ARBA" id="ARBA00022692"/>
    </source>
</evidence>
<gene>
    <name evidence="11" type="ORF">PoB_001430200</name>
</gene>
<evidence type="ECO:0000256" key="6">
    <source>
        <dbReference type="ARBA" id="ARBA00023180"/>
    </source>
</evidence>
<evidence type="ECO:0000313" key="12">
    <source>
        <dbReference type="Proteomes" id="UP000735302"/>
    </source>
</evidence>
<dbReference type="Pfam" id="PF00003">
    <property type="entry name" value="7tm_3"/>
    <property type="match status" value="1"/>
</dbReference>
<proteinExistence type="predicted"/>
<dbReference type="GO" id="GO:0016020">
    <property type="term" value="C:membrane"/>
    <property type="evidence" value="ECO:0007669"/>
    <property type="project" value="UniProtKB-SubCell"/>
</dbReference>
<comment type="subcellular location">
    <subcellularLocation>
        <location evidence="1">Membrane</location>
        <topology evidence="1">Multi-pass membrane protein</topology>
    </subcellularLocation>
</comment>
<dbReference type="PANTHER" id="PTHR24060">
    <property type="entry name" value="METABOTROPIC GLUTAMATE RECEPTOR"/>
    <property type="match status" value="1"/>
</dbReference>